<dbReference type="Gramene" id="Tc09v2_t020160.1">
    <property type="protein sequence ID" value="Tc09v2_p020160.1"/>
    <property type="gene ID" value="Tc09v2_g020160"/>
</dbReference>
<evidence type="ECO:0000313" key="3">
    <source>
        <dbReference type="RefSeq" id="XP_017982381.1"/>
    </source>
</evidence>
<gene>
    <name evidence="3" type="primary">LOC108663289</name>
</gene>
<dbReference type="GeneID" id="108663289"/>
<sequence length="276" mass="30995">MGFLDSSKPCPPLTITRDNKEEPNSTFLYWSRQDQLLLHAIVASISEPLIPLIASSKTSSEAWKKLSRLYANSFRSRVMTLKDKLHVPSDNKSIVEYVQNLKTIDDELALIGSSVSNDDLVLHILNGVGFEYREIFSVVRACETTIFLEKLYDKLVEYEHYLKQEENSSVVITANAASRSYNSNQRGHTSFNNHSQQGQKNYNKESPQFQALHSQDPIMENFTAAPQTLSSNWLADTSASHHVTSDLSNLSIQSDYDGTDQIDIGDGSATHVSDWC</sequence>
<dbReference type="RefSeq" id="XP_017982381.1">
    <property type="nucleotide sequence ID" value="XM_018126892.1"/>
</dbReference>
<proteinExistence type="predicted"/>
<dbReference type="KEGG" id="tcc:108663289"/>
<feature type="region of interest" description="Disordered" evidence="1">
    <location>
        <begin position="182"/>
        <end position="203"/>
    </location>
</feature>
<reference evidence="3" key="2">
    <citation type="submission" date="2025-08" db="UniProtKB">
        <authorList>
            <consortium name="RefSeq"/>
        </authorList>
    </citation>
    <scope>IDENTIFICATION</scope>
</reference>
<protein>
    <submittedName>
        <fullName evidence="3">Uncharacterized protein LOC108663289</fullName>
    </submittedName>
</protein>
<dbReference type="PANTHER" id="PTHR47481">
    <property type="match status" value="1"/>
</dbReference>
<evidence type="ECO:0000256" key="1">
    <source>
        <dbReference type="SAM" id="MobiDB-lite"/>
    </source>
</evidence>
<dbReference type="AlphaFoldDB" id="A0AB32WX49"/>
<dbReference type="Proteomes" id="UP000694886">
    <property type="component" value="Chromosome 9"/>
</dbReference>
<organism evidence="2 3">
    <name type="scientific">Theobroma cacao</name>
    <name type="common">Cacao</name>
    <name type="synonym">Cocoa</name>
    <dbReference type="NCBI Taxonomy" id="3641"/>
    <lineage>
        <taxon>Eukaryota</taxon>
        <taxon>Viridiplantae</taxon>
        <taxon>Streptophyta</taxon>
        <taxon>Embryophyta</taxon>
        <taxon>Tracheophyta</taxon>
        <taxon>Spermatophyta</taxon>
        <taxon>Magnoliopsida</taxon>
        <taxon>eudicotyledons</taxon>
        <taxon>Gunneridae</taxon>
        <taxon>Pentapetalae</taxon>
        <taxon>rosids</taxon>
        <taxon>malvids</taxon>
        <taxon>Malvales</taxon>
        <taxon>Malvaceae</taxon>
        <taxon>Byttnerioideae</taxon>
        <taxon>Theobroma</taxon>
    </lineage>
</organism>
<accession>A0AB32WX49</accession>
<evidence type="ECO:0000313" key="2">
    <source>
        <dbReference type="Proteomes" id="UP000694886"/>
    </source>
</evidence>
<dbReference type="PANTHER" id="PTHR47481:SF22">
    <property type="entry name" value="RETROTRANSPOSON GAG DOMAIN-CONTAINING PROTEIN"/>
    <property type="match status" value="1"/>
</dbReference>
<reference evidence="2" key="1">
    <citation type="journal article" date="1997" name="Nucleic Acids Res.">
        <title>tRNAscan-SE: a program for improved detection of transfer RNA genes in genomic sequence.</title>
        <authorList>
            <person name="Lowe T.M."/>
            <person name="Eddy S.R."/>
        </authorList>
    </citation>
    <scope>NUCLEOTIDE SEQUENCE [LARGE SCALE GENOMIC DNA]</scope>
    <source>
        <strain evidence="2">r\B97-61/B2</strain>
    </source>
</reference>
<dbReference type="Pfam" id="PF14223">
    <property type="entry name" value="Retrotran_gag_2"/>
    <property type="match status" value="1"/>
</dbReference>
<name>A0AB32WX49_THECC</name>